<protein>
    <submittedName>
        <fullName evidence="1">Uncharacterized protein</fullName>
    </submittedName>
</protein>
<sequence>MIRMDHEKTKYWSGNRPRDFVGLNKMKRASWTSDETAGRCENEARSAGRSSDKLNVAHINVSVPRDFVGLNKMKRASWTSDETAGRCENEARSAGRSSDKLNVAHINVSVLGGYRADWLPRMAMGRWALLIRPWAWAIRVGFFWTCPGVVWQFQDVWALEHTQLAREEEGWPDSTSYGQDSLKERGAREGSFMGVRNDPVMVIDHGLSRPRLPMCLGNTRKGIMAVHDREGTRSYTIMYKSVGSYLIALNHGLDRFRNDAHGLSRAVHDQDPYGPGRFIGI</sequence>
<name>A0A8S9KBM6_BRACR</name>
<dbReference type="EMBL" id="QGKY02000190">
    <property type="protein sequence ID" value="KAF2591589.1"/>
    <property type="molecule type" value="Genomic_DNA"/>
</dbReference>
<organism evidence="1">
    <name type="scientific">Brassica cretica</name>
    <name type="common">Mustard</name>
    <dbReference type="NCBI Taxonomy" id="69181"/>
    <lineage>
        <taxon>Eukaryota</taxon>
        <taxon>Viridiplantae</taxon>
        <taxon>Streptophyta</taxon>
        <taxon>Embryophyta</taxon>
        <taxon>Tracheophyta</taxon>
        <taxon>Spermatophyta</taxon>
        <taxon>Magnoliopsida</taxon>
        <taxon>eudicotyledons</taxon>
        <taxon>Gunneridae</taxon>
        <taxon>Pentapetalae</taxon>
        <taxon>rosids</taxon>
        <taxon>malvids</taxon>
        <taxon>Brassicales</taxon>
        <taxon>Brassicaceae</taxon>
        <taxon>Brassiceae</taxon>
        <taxon>Brassica</taxon>
    </lineage>
</organism>
<gene>
    <name evidence="1" type="ORF">F2Q70_00039480</name>
</gene>
<comment type="caution">
    <text evidence="1">The sequence shown here is derived from an EMBL/GenBank/DDBJ whole genome shotgun (WGS) entry which is preliminary data.</text>
</comment>
<evidence type="ECO:0000313" key="1">
    <source>
        <dbReference type="EMBL" id="KAF2591589.1"/>
    </source>
</evidence>
<accession>A0A8S9KBM6</accession>
<dbReference type="AlphaFoldDB" id="A0A8S9KBM6"/>
<reference evidence="1" key="1">
    <citation type="submission" date="2019-12" db="EMBL/GenBank/DDBJ databases">
        <title>Genome sequencing and annotation of Brassica cretica.</title>
        <authorList>
            <person name="Studholme D.J."/>
            <person name="Sarris P.F."/>
        </authorList>
    </citation>
    <scope>NUCLEOTIDE SEQUENCE</scope>
    <source>
        <strain evidence="1">PFS-102/07</strain>
        <tissue evidence="1">Leaf</tissue>
    </source>
</reference>
<proteinExistence type="predicted"/>